<dbReference type="InterPro" id="IPR007125">
    <property type="entry name" value="H2A/H2B/H3"/>
</dbReference>
<dbReference type="InterPro" id="IPR000164">
    <property type="entry name" value="Histone_H3/CENP-A"/>
</dbReference>
<keyword evidence="4" id="KW-1185">Reference proteome</keyword>
<dbReference type="GO" id="GO:0046982">
    <property type="term" value="F:protein heterodimerization activity"/>
    <property type="evidence" value="ECO:0007669"/>
    <property type="project" value="InterPro"/>
</dbReference>
<comment type="caution">
    <text evidence="3">The sequence shown here is derived from an EMBL/GenBank/DDBJ whole genome shotgun (WGS) entry which is preliminary data.</text>
</comment>
<evidence type="ECO:0000256" key="1">
    <source>
        <dbReference type="ARBA" id="ARBA00010343"/>
    </source>
</evidence>
<dbReference type="GO" id="GO:0030527">
    <property type="term" value="F:structural constituent of chromatin"/>
    <property type="evidence" value="ECO:0007669"/>
    <property type="project" value="InterPro"/>
</dbReference>
<gene>
    <name evidence="3" type="primary">H3</name>
    <name evidence="3" type="ORF">Bhyg_05257</name>
</gene>
<dbReference type="PANTHER" id="PTHR11426">
    <property type="entry name" value="HISTONE H3"/>
    <property type="match status" value="1"/>
</dbReference>
<organism evidence="3 4">
    <name type="scientific">Pseudolycoriella hygida</name>
    <dbReference type="NCBI Taxonomy" id="35572"/>
    <lineage>
        <taxon>Eukaryota</taxon>
        <taxon>Metazoa</taxon>
        <taxon>Ecdysozoa</taxon>
        <taxon>Arthropoda</taxon>
        <taxon>Hexapoda</taxon>
        <taxon>Insecta</taxon>
        <taxon>Pterygota</taxon>
        <taxon>Neoptera</taxon>
        <taxon>Endopterygota</taxon>
        <taxon>Diptera</taxon>
        <taxon>Nematocera</taxon>
        <taxon>Sciaroidea</taxon>
        <taxon>Sciaridae</taxon>
        <taxon>Pseudolycoriella</taxon>
    </lineage>
</organism>
<proteinExistence type="inferred from homology"/>
<evidence type="ECO:0000313" key="4">
    <source>
        <dbReference type="Proteomes" id="UP001151699"/>
    </source>
</evidence>
<dbReference type="PRINTS" id="PR00622">
    <property type="entry name" value="HISTONEH3"/>
</dbReference>
<dbReference type="SMART" id="SM00428">
    <property type="entry name" value="H3"/>
    <property type="match status" value="1"/>
</dbReference>
<dbReference type="InterPro" id="IPR009072">
    <property type="entry name" value="Histone-fold"/>
</dbReference>
<dbReference type="AlphaFoldDB" id="A0A9Q0NHT3"/>
<dbReference type="Pfam" id="PF00125">
    <property type="entry name" value="Histone"/>
    <property type="match status" value="1"/>
</dbReference>
<name>A0A9Q0NHT3_9DIPT</name>
<sequence>MVRTGAAASNYSSSLSSVEIILNGKRMIVYGEPPFNVAIKSTPDTRVLRGTPGVAAEIRHYQNSTNQMIARAPFARLIHELSRQYADFVFQPSALDALQEAAESYLVETLEASKMLAIHRSRVTIAPKDIKLVSKLMTSNR</sequence>
<dbReference type="SUPFAM" id="SSF47113">
    <property type="entry name" value="Histone-fold"/>
    <property type="match status" value="1"/>
</dbReference>
<dbReference type="OrthoDB" id="10256681at2759"/>
<dbReference type="GO" id="GO:0003677">
    <property type="term" value="F:DNA binding"/>
    <property type="evidence" value="ECO:0007669"/>
    <property type="project" value="InterPro"/>
</dbReference>
<reference evidence="3" key="1">
    <citation type="submission" date="2022-07" db="EMBL/GenBank/DDBJ databases">
        <authorList>
            <person name="Trinca V."/>
            <person name="Uliana J.V.C."/>
            <person name="Torres T.T."/>
            <person name="Ward R.J."/>
            <person name="Monesi N."/>
        </authorList>
    </citation>
    <scope>NUCLEOTIDE SEQUENCE</scope>
    <source>
        <strain evidence="3">HSMRA1968</strain>
        <tissue evidence="3">Whole embryos</tissue>
    </source>
</reference>
<dbReference type="GO" id="GO:0000786">
    <property type="term" value="C:nucleosome"/>
    <property type="evidence" value="ECO:0007669"/>
    <property type="project" value="InterPro"/>
</dbReference>
<accession>A0A9Q0NHT3</accession>
<feature type="domain" description="Core Histone H2A/H2B/H3" evidence="2">
    <location>
        <begin position="56"/>
        <end position="135"/>
    </location>
</feature>
<dbReference type="Proteomes" id="UP001151699">
    <property type="component" value="Chromosome A"/>
</dbReference>
<evidence type="ECO:0000313" key="3">
    <source>
        <dbReference type="EMBL" id="KAJ6650014.1"/>
    </source>
</evidence>
<comment type="similarity">
    <text evidence="1">Belongs to the histone H3 family.</text>
</comment>
<evidence type="ECO:0000259" key="2">
    <source>
        <dbReference type="Pfam" id="PF00125"/>
    </source>
</evidence>
<dbReference type="Gene3D" id="1.10.20.10">
    <property type="entry name" value="Histone, subunit A"/>
    <property type="match status" value="1"/>
</dbReference>
<dbReference type="EMBL" id="WJQU01000001">
    <property type="protein sequence ID" value="KAJ6650014.1"/>
    <property type="molecule type" value="Genomic_DNA"/>
</dbReference>
<protein>
    <submittedName>
        <fullName evidence="3">Histone H3</fullName>
    </submittedName>
</protein>